<keyword evidence="3" id="KW-0813">Transport</keyword>
<reference evidence="11" key="1">
    <citation type="submission" date="2021-09" db="EMBL/GenBank/DDBJ databases">
        <authorList>
            <consortium name="AG Swart"/>
            <person name="Singh M."/>
            <person name="Singh A."/>
            <person name="Seah K."/>
            <person name="Emmerich C."/>
        </authorList>
    </citation>
    <scope>NUCLEOTIDE SEQUENCE</scope>
    <source>
        <strain evidence="11">ATCC30299</strain>
    </source>
</reference>
<evidence type="ECO:0000256" key="10">
    <source>
        <dbReference type="SAM" id="Phobius"/>
    </source>
</evidence>
<name>A0AAU9I8T7_9CILI</name>
<feature type="transmembrane region" description="Helical" evidence="10">
    <location>
        <begin position="120"/>
        <end position="139"/>
    </location>
</feature>
<dbReference type="GO" id="GO:0005886">
    <property type="term" value="C:plasma membrane"/>
    <property type="evidence" value="ECO:0007669"/>
    <property type="project" value="UniProtKB-SubCell"/>
</dbReference>
<sequence length="225" mass="25483">MEFVPIVLSGLGTLLSIGVNLSPLPSLLKASKSKNLEEISHLYLILSNLIPLIWSLYGLKSKIWLIYIPAQLTFFTSLAWIAWYHIISKNSIIFMFWYLLSIFSSSIIFLNCLTANNLGLAAVIISFGGIFAPLQQVPYALLEMDHKYIDINIMVSCLFCGAVWLLYGYFINNRFIIIPNSVGIIFCLLQIGVYAWARGILPCPCLTRISKFLIAYYSYDKNIMI</sequence>
<feature type="transmembrane region" description="Helical" evidence="10">
    <location>
        <begin position="151"/>
        <end position="170"/>
    </location>
</feature>
<dbReference type="Pfam" id="PF03083">
    <property type="entry name" value="MtN3_slv"/>
    <property type="match status" value="2"/>
</dbReference>
<dbReference type="Gene3D" id="1.20.1280.290">
    <property type="match status" value="2"/>
</dbReference>
<evidence type="ECO:0000256" key="5">
    <source>
        <dbReference type="ARBA" id="ARBA00022597"/>
    </source>
</evidence>
<keyword evidence="9 10" id="KW-0472">Membrane</keyword>
<evidence type="ECO:0008006" key="13">
    <source>
        <dbReference type="Google" id="ProtNLM"/>
    </source>
</evidence>
<comment type="similarity">
    <text evidence="2">Belongs to the SWEET sugar transporter family.</text>
</comment>
<keyword evidence="8 10" id="KW-1133">Transmembrane helix</keyword>
<dbReference type="InterPro" id="IPR004316">
    <property type="entry name" value="SWEET_rpt"/>
</dbReference>
<proteinExistence type="inferred from homology"/>
<keyword evidence="12" id="KW-1185">Reference proteome</keyword>
<accession>A0AAU9I8T7</accession>
<evidence type="ECO:0000256" key="1">
    <source>
        <dbReference type="ARBA" id="ARBA00004651"/>
    </source>
</evidence>
<feature type="transmembrane region" description="Helical" evidence="10">
    <location>
        <begin position="177"/>
        <end position="197"/>
    </location>
</feature>
<keyword evidence="4" id="KW-1003">Cell membrane</keyword>
<evidence type="ECO:0000256" key="2">
    <source>
        <dbReference type="ARBA" id="ARBA00007809"/>
    </source>
</evidence>
<dbReference type="GO" id="GO:0051119">
    <property type="term" value="F:sugar transmembrane transporter activity"/>
    <property type="evidence" value="ECO:0007669"/>
    <property type="project" value="InterPro"/>
</dbReference>
<keyword evidence="6 10" id="KW-0812">Transmembrane</keyword>
<feature type="transmembrane region" description="Helical" evidence="10">
    <location>
        <begin position="92"/>
        <end position="113"/>
    </location>
</feature>
<keyword evidence="7" id="KW-0677">Repeat</keyword>
<comment type="subcellular location">
    <subcellularLocation>
        <location evidence="1">Cell membrane</location>
        <topology evidence="1">Multi-pass membrane protein</topology>
    </subcellularLocation>
</comment>
<dbReference type="AlphaFoldDB" id="A0AAU9I8T7"/>
<evidence type="ECO:0000256" key="8">
    <source>
        <dbReference type="ARBA" id="ARBA00022989"/>
    </source>
</evidence>
<evidence type="ECO:0000313" key="11">
    <source>
        <dbReference type="EMBL" id="CAG9311509.1"/>
    </source>
</evidence>
<protein>
    <recommendedName>
        <fullName evidence="13">Sugar transporter SWEET</fullName>
    </recommendedName>
</protein>
<evidence type="ECO:0000256" key="7">
    <source>
        <dbReference type="ARBA" id="ARBA00022737"/>
    </source>
</evidence>
<dbReference type="Proteomes" id="UP001162131">
    <property type="component" value="Unassembled WGS sequence"/>
</dbReference>
<evidence type="ECO:0000256" key="9">
    <source>
        <dbReference type="ARBA" id="ARBA00023136"/>
    </source>
</evidence>
<dbReference type="EMBL" id="CAJZBQ010000004">
    <property type="protein sequence ID" value="CAG9311509.1"/>
    <property type="molecule type" value="Genomic_DNA"/>
</dbReference>
<dbReference type="InterPro" id="IPR047664">
    <property type="entry name" value="SWEET"/>
</dbReference>
<keyword evidence="5" id="KW-0762">Sugar transport</keyword>
<feature type="transmembrane region" description="Helical" evidence="10">
    <location>
        <begin position="64"/>
        <end position="86"/>
    </location>
</feature>
<comment type="caution">
    <text evidence="11">The sequence shown here is derived from an EMBL/GenBank/DDBJ whole genome shotgun (WGS) entry which is preliminary data.</text>
</comment>
<evidence type="ECO:0000256" key="6">
    <source>
        <dbReference type="ARBA" id="ARBA00022692"/>
    </source>
</evidence>
<gene>
    <name evidence="11" type="ORF">BSTOLATCC_MIC3798</name>
</gene>
<dbReference type="PANTHER" id="PTHR10791:SF30">
    <property type="entry name" value="SUGAR TRANSPORTER SWEET1"/>
    <property type="match status" value="1"/>
</dbReference>
<dbReference type="PANTHER" id="PTHR10791">
    <property type="entry name" value="RAG1-ACTIVATING PROTEIN 1"/>
    <property type="match status" value="1"/>
</dbReference>
<organism evidence="11 12">
    <name type="scientific">Blepharisma stoltei</name>
    <dbReference type="NCBI Taxonomy" id="1481888"/>
    <lineage>
        <taxon>Eukaryota</taxon>
        <taxon>Sar</taxon>
        <taxon>Alveolata</taxon>
        <taxon>Ciliophora</taxon>
        <taxon>Postciliodesmatophora</taxon>
        <taxon>Heterotrichea</taxon>
        <taxon>Heterotrichida</taxon>
        <taxon>Blepharismidae</taxon>
        <taxon>Blepharisma</taxon>
    </lineage>
</organism>
<evidence type="ECO:0000256" key="3">
    <source>
        <dbReference type="ARBA" id="ARBA00022448"/>
    </source>
</evidence>
<feature type="transmembrane region" description="Helical" evidence="10">
    <location>
        <begin position="40"/>
        <end position="57"/>
    </location>
</feature>
<evidence type="ECO:0000313" key="12">
    <source>
        <dbReference type="Proteomes" id="UP001162131"/>
    </source>
</evidence>
<evidence type="ECO:0000256" key="4">
    <source>
        <dbReference type="ARBA" id="ARBA00022475"/>
    </source>
</evidence>